<keyword evidence="4" id="KW-0472">Membrane</keyword>
<keyword evidence="2" id="KW-0333">Golgi apparatus</keyword>
<dbReference type="GO" id="GO:0005829">
    <property type="term" value="C:cytosol"/>
    <property type="evidence" value="ECO:0007669"/>
    <property type="project" value="TreeGrafter"/>
</dbReference>
<evidence type="ECO:0000256" key="1">
    <source>
        <dbReference type="ARBA" id="ARBA00004255"/>
    </source>
</evidence>
<dbReference type="InParanoid" id="A0A263D6Z6"/>
<dbReference type="InterPro" id="IPR038261">
    <property type="entry name" value="GPP34-like_sf"/>
</dbReference>
<dbReference type="GO" id="GO:0007030">
    <property type="term" value="P:Golgi organization"/>
    <property type="evidence" value="ECO:0007669"/>
    <property type="project" value="TreeGrafter"/>
</dbReference>
<sequence>MLIAEDLVLLVFDDETGKPVSGASNLEYALAGALLIELATHGRVDVTDESAKKPGRLTVGDTSPLGHPVLDDALAKLSTMDGKKPKDAISPLSGDNLSGRLLEALAERGVLRKEKGKVLGLFPTTSWPAEDSRHEEQVRAGLHRVLVDGGKPTEREGALISLLAAIDLAEKTIEGPDPKLVKSRAKEIAEGNWASEAMRKAVEEVTAAVMVAIMVPTVIMTTNT</sequence>
<dbReference type="InterPro" id="IPR008628">
    <property type="entry name" value="GPP34-like"/>
</dbReference>
<accession>A0A263D6Z6</accession>
<evidence type="ECO:0000256" key="3">
    <source>
        <dbReference type="ARBA" id="ARBA00023121"/>
    </source>
</evidence>
<dbReference type="OrthoDB" id="4962633at2"/>
<reference evidence="5 6" key="1">
    <citation type="submission" date="2017-07" db="EMBL/GenBank/DDBJ databases">
        <title>Amycolatopsis antarcticus sp. nov., isolated from the surface of an Antarcticus brown macroalga.</title>
        <authorList>
            <person name="Wang J."/>
            <person name="Leiva S."/>
            <person name="Huang J."/>
            <person name="Huang Y."/>
        </authorList>
    </citation>
    <scope>NUCLEOTIDE SEQUENCE [LARGE SCALE GENOMIC DNA]</scope>
    <source>
        <strain evidence="5 6">AU-G6</strain>
    </source>
</reference>
<keyword evidence="6" id="KW-1185">Reference proteome</keyword>
<comment type="subcellular location">
    <subcellularLocation>
        <location evidence="1">Golgi apparatus membrane</location>
        <topology evidence="1">Peripheral membrane protein</topology>
        <orientation evidence="1">Cytoplasmic side</orientation>
    </subcellularLocation>
</comment>
<evidence type="ECO:0000256" key="2">
    <source>
        <dbReference type="ARBA" id="ARBA00023034"/>
    </source>
</evidence>
<comment type="caution">
    <text evidence="5">The sequence shown here is derived from an EMBL/GenBank/DDBJ whole genome shotgun (WGS) entry which is preliminary data.</text>
</comment>
<dbReference type="GO" id="GO:0012505">
    <property type="term" value="C:endomembrane system"/>
    <property type="evidence" value="ECO:0007669"/>
    <property type="project" value="UniProtKB-ARBA"/>
</dbReference>
<evidence type="ECO:0000256" key="4">
    <source>
        <dbReference type="ARBA" id="ARBA00023136"/>
    </source>
</evidence>
<dbReference type="EMBL" id="NKYE01000002">
    <property type="protein sequence ID" value="OZM74240.1"/>
    <property type="molecule type" value="Genomic_DNA"/>
</dbReference>
<name>A0A263D6Z6_9PSEU</name>
<dbReference type="AlphaFoldDB" id="A0A263D6Z6"/>
<dbReference type="GO" id="GO:0006890">
    <property type="term" value="P:retrograde vesicle-mediated transport, Golgi to endoplasmic reticulum"/>
    <property type="evidence" value="ECO:0007669"/>
    <property type="project" value="TreeGrafter"/>
</dbReference>
<keyword evidence="3" id="KW-0446">Lipid-binding</keyword>
<dbReference type="PANTHER" id="PTHR12704:SF2">
    <property type="entry name" value="GOLGI PHOSPHOPROTEIN 3 HOMOLOG SAURON"/>
    <property type="match status" value="1"/>
</dbReference>
<dbReference type="Proteomes" id="UP000242444">
    <property type="component" value="Unassembled WGS sequence"/>
</dbReference>
<dbReference type="GO" id="GO:0048194">
    <property type="term" value="P:Golgi vesicle budding"/>
    <property type="evidence" value="ECO:0007669"/>
    <property type="project" value="TreeGrafter"/>
</dbReference>
<gene>
    <name evidence="5" type="ORF">CFN78_03550</name>
</gene>
<dbReference type="PANTHER" id="PTHR12704">
    <property type="entry name" value="TRANS-GOLGI PROTEIN GMX33"/>
    <property type="match status" value="1"/>
</dbReference>
<dbReference type="GO" id="GO:0043001">
    <property type="term" value="P:Golgi to plasma membrane protein transport"/>
    <property type="evidence" value="ECO:0007669"/>
    <property type="project" value="TreeGrafter"/>
</dbReference>
<dbReference type="GO" id="GO:0070273">
    <property type="term" value="F:phosphatidylinositol-4-phosphate binding"/>
    <property type="evidence" value="ECO:0007669"/>
    <property type="project" value="InterPro"/>
</dbReference>
<dbReference type="Gene3D" id="1.10.3630.10">
    <property type="entry name" value="yeast vps74-n-term truncation variant domain like"/>
    <property type="match status" value="1"/>
</dbReference>
<proteinExistence type="predicted"/>
<dbReference type="RefSeq" id="WP_094861136.1">
    <property type="nucleotide sequence ID" value="NZ_NKYE01000002.1"/>
</dbReference>
<evidence type="ECO:0000313" key="6">
    <source>
        <dbReference type="Proteomes" id="UP000242444"/>
    </source>
</evidence>
<dbReference type="Pfam" id="PF05719">
    <property type="entry name" value="GPP34"/>
    <property type="match status" value="1"/>
</dbReference>
<protein>
    <submittedName>
        <fullName evidence="5">GPP34 family phosphoprotein</fullName>
    </submittedName>
</protein>
<evidence type="ECO:0000313" key="5">
    <source>
        <dbReference type="EMBL" id="OZM74240.1"/>
    </source>
</evidence>
<organism evidence="5 6">
    <name type="scientific">Amycolatopsis antarctica</name>
    <dbReference type="NCBI Taxonomy" id="1854586"/>
    <lineage>
        <taxon>Bacteria</taxon>
        <taxon>Bacillati</taxon>
        <taxon>Actinomycetota</taxon>
        <taxon>Actinomycetes</taxon>
        <taxon>Pseudonocardiales</taxon>
        <taxon>Pseudonocardiaceae</taxon>
        <taxon>Amycolatopsis</taxon>
    </lineage>
</organism>